<evidence type="ECO:0000256" key="2">
    <source>
        <dbReference type="ARBA" id="ARBA00023125"/>
    </source>
</evidence>
<dbReference type="InterPro" id="IPR019887">
    <property type="entry name" value="Tscrpt_reg_AsnC/Lrp_C"/>
</dbReference>
<evidence type="ECO:0000256" key="1">
    <source>
        <dbReference type="ARBA" id="ARBA00023015"/>
    </source>
</evidence>
<dbReference type="PANTHER" id="PTHR30154:SF53">
    <property type="entry name" value="HTH-TYPE TRANSCRIPTIONAL REGULATOR LRPC"/>
    <property type="match status" value="1"/>
</dbReference>
<reference evidence="5 6" key="1">
    <citation type="submission" date="2016-04" db="EMBL/GenBank/DDBJ databases">
        <title>Comparative Genomics and Epigenetics of Sporosarcina ureae.</title>
        <authorList>
            <person name="Oliver A.S."/>
            <person name="Cooper K.K."/>
        </authorList>
    </citation>
    <scope>NUCLEOTIDE SEQUENCE [LARGE SCALE GENOMIC DNA]</scope>
    <source>
        <strain evidence="5 6">S204</strain>
    </source>
</reference>
<evidence type="ECO:0000256" key="3">
    <source>
        <dbReference type="ARBA" id="ARBA00023163"/>
    </source>
</evidence>
<dbReference type="InterPro" id="IPR036388">
    <property type="entry name" value="WH-like_DNA-bd_sf"/>
</dbReference>
<keyword evidence="1" id="KW-0805">Transcription regulation</keyword>
<dbReference type="SUPFAM" id="SSF46785">
    <property type="entry name" value="Winged helix' DNA-binding domain"/>
    <property type="match status" value="1"/>
</dbReference>
<dbReference type="InterPro" id="IPR011991">
    <property type="entry name" value="ArsR-like_HTH"/>
</dbReference>
<dbReference type="InterPro" id="IPR000485">
    <property type="entry name" value="AsnC-type_HTH_dom"/>
</dbReference>
<dbReference type="CDD" id="cd00090">
    <property type="entry name" value="HTH_ARSR"/>
    <property type="match status" value="1"/>
</dbReference>
<keyword evidence="3" id="KW-0804">Transcription</keyword>
<dbReference type="EMBL" id="CP015108">
    <property type="protein sequence ID" value="ARF15092.1"/>
    <property type="molecule type" value="Genomic_DNA"/>
</dbReference>
<evidence type="ECO:0000313" key="6">
    <source>
        <dbReference type="Proteomes" id="UP000192486"/>
    </source>
</evidence>
<dbReference type="PRINTS" id="PR00033">
    <property type="entry name" value="HTHASNC"/>
</dbReference>
<dbReference type="SUPFAM" id="SSF54909">
    <property type="entry name" value="Dimeric alpha+beta barrel"/>
    <property type="match status" value="1"/>
</dbReference>
<accession>A0ABM6JXY2</accession>
<dbReference type="Proteomes" id="UP000192486">
    <property type="component" value="Chromosome"/>
</dbReference>
<organism evidence="5 6">
    <name type="scientific">Sporosarcina ureae</name>
    <dbReference type="NCBI Taxonomy" id="1571"/>
    <lineage>
        <taxon>Bacteria</taxon>
        <taxon>Bacillati</taxon>
        <taxon>Bacillota</taxon>
        <taxon>Bacilli</taxon>
        <taxon>Bacillales</taxon>
        <taxon>Caryophanaceae</taxon>
        <taxon>Sporosarcina</taxon>
    </lineage>
</organism>
<protein>
    <submittedName>
        <fullName evidence="5">AsnC family transcriptional regulator</fullName>
    </submittedName>
</protein>
<feature type="domain" description="HTH asnC-type" evidence="4">
    <location>
        <begin position="1"/>
        <end position="62"/>
    </location>
</feature>
<dbReference type="Pfam" id="PF13412">
    <property type="entry name" value="HTH_24"/>
    <property type="match status" value="1"/>
</dbReference>
<dbReference type="InterPro" id="IPR036390">
    <property type="entry name" value="WH_DNA-bd_sf"/>
</dbReference>
<dbReference type="Gene3D" id="3.30.70.920">
    <property type="match status" value="1"/>
</dbReference>
<dbReference type="Gene3D" id="1.10.10.10">
    <property type="entry name" value="Winged helix-like DNA-binding domain superfamily/Winged helix DNA-binding domain"/>
    <property type="match status" value="1"/>
</dbReference>
<evidence type="ECO:0000313" key="5">
    <source>
        <dbReference type="EMBL" id="ARF15092.1"/>
    </source>
</evidence>
<dbReference type="InterPro" id="IPR011008">
    <property type="entry name" value="Dimeric_a/b-barrel"/>
</dbReference>
<evidence type="ECO:0000259" key="4">
    <source>
        <dbReference type="PROSITE" id="PS50956"/>
    </source>
</evidence>
<dbReference type="InterPro" id="IPR019888">
    <property type="entry name" value="Tscrpt_reg_AsnC-like"/>
</dbReference>
<dbReference type="PANTHER" id="PTHR30154">
    <property type="entry name" value="LEUCINE-RESPONSIVE REGULATORY PROTEIN"/>
    <property type="match status" value="1"/>
</dbReference>
<name>A0ABM6JXY2_SPOUR</name>
<proteinExistence type="predicted"/>
<dbReference type="Pfam" id="PF01037">
    <property type="entry name" value="AsnC_trans_reg"/>
    <property type="match status" value="1"/>
</dbReference>
<dbReference type="SMART" id="SM00344">
    <property type="entry name" value="HTH_ASNC"/>
    <property type="match status" value="1"/>
</dbReference>
<keyword evidence="2" id="KW-0238">DNA-binding</keyword>
<gene>
    <name evidence="5" type="ORF">SporoS204_13595</name>
</gene>
<dbReference type="RefSeq" id="WP_029052526.1">
    <property type="nucleotide sequence ID" value="NZ_CP015108.1"/>
</dbReference>
<keyword evidence="6" id="KW-1185">Reference proteome</keyword>
<sequence>MNKTDITLLKLLQENSRVTISDLSKQLSLSRPSVSERLLRLQEKGIIEEFTARISLQALGLDTLLFIQVSELKKRPNEFEEQIKVENSILECHRVTGTTNYILKAATSSMAKMSELIDRLIPFGTLTTSIVLSSPIPYTIILPEEEVVEENCLL</sequence>
<dbReference type="PROSITE" id="PS50956">
    <property type="entry name" value="HTH_ASNC_2"/>
    <property type="match status" value="1"/>
</dbReference>